<keyword evidence="6" id="KW-1185">Reference proteome</keyword>
<feature type="domain" description="Glycosyltransferase 61 catalytic" evidence="4">
    <location>
        <begin position="189"/>
        <end position="380"/>
    </location>
</feature>
<evidence type="ECO:0000256" key="1">
    <source>
        <dbReference type="ARBA" id="ARBA00022676"/>
    </source>
</evidence>
<dbReference type="AlphaFoldDB" id="A0A4R1KC97"/>
<proteinExistence type="predicted"/>
<dbReference type="InterPro" id="IPR049625">
    <property type="entry name" value="Glyco_transf_61_cat"/>
</dbReference>
<evidence type="ECO:0000313" key="6">
    <source>
        <dbReference type="Proteomes" id="UP000294614"/>
    </source>
</evidence>
<evidence type="ECO:0000256" key="2">
    <source>
        <dbReference type="ARBA" id="ARBA00022679"/>
    </source>
</evidence>
<dbReference type="PANTHER" id="PTHR20961">
    <property type="entry name" value="GLYCOSYLTRANSFERASE"/>
    <property type="match status" value="1"/>
</dbReference>
<evidence type="ECO:0000313" key="5">
    <source>
        <dbReference type="EMBL" id="TCK62142.1"/>
    </source>
</evidence>
<dbReference type="EMBL" id="SMGG01000003">
    <property type="protein sequence ID" value="TCK62142.1"/>
    <property type="molecule type" value="Genomic_DNA"/>
</dbReference>
<accession>A0A4R1KC97</accession>
<evidence type="ECO:0000256" key="3">
    <source>
        <dbReference type="ARBA" id="ARBA00023180"/>
    </source>
</evidence>
<comment type="caution">
    <text evidence="5">The sequence shown here is derived from an EMBL/GenBank/DDBJ whole genome shotgun (WGS) entry which is preliminary data.</text>
</comment>
<protein>
    <submittedName>
        <fullName evidence="5">Uncharacterized protein DUF563</fullName>
    </submittedName>
</protein>
<reference evidence="5 6" key="1">
    <citation type="submission" date="2019-03" db="EMBL/GenBank/DDBJ databases">
        <title>Genomic Encyclopedia of Type Strains, Phase IV (KMG-IV): sequencing the most valuable type-strain genomes for metagenomic binning, comparative biology and taxonomic classification.</title>
        <authorList>
            <person name="Goeker M."/>
        </authorList>
    </citation>
    <scope>NUCLEOTIDE SEQUENCE [LARGE SCALE GENOMIC DNA]</scope>
    <source>
        <strain evidence="5 6">DSM 24984</strain>
    </source>
</reference>
<sequence>MENQKNSVSMVRALIEAVKSIYRLLIPKPVRARFLAPIIFEIRQYRIKKSIRKLPSSCHLIVSCAQAGEYENLLYSKTNRKSTMGSPVLCDPEKGETRLSSFTGSVPDVFVYRFKNAEAVGSTDSLIFGGKVLHYELSMFRDKHDLKRPDIFSLSPDKKSAEIFYTSLKIYDNPDTLFIHGLKEHSINYYHWLTEEMPRLITIFDALKTPEGRQISGGKKLTVLLDEGMPPQCIEALKIAVDADFNIEYVPRGVRVRCREIIYCTPFWLSLDNTRNELELYEFFVDSEAVAISRNAVMKHFPQSGKPHRKIYMKRRTNQMRSIINNAEVEKLMASLGFELVETGGMSFREQVELFSQAKIIAGASGAAFTNLLFMRDSSSAVNFYPSHKSTNYYVFQPLAECSGTKLIHFLTTPGTKEDSVHSDFYVKLDYLEEKIKQTEGCLND</sequence>
<dbReference type="Proteomes" id="UP000294614">
    <property type="component" value="Unassembled WGS sequence"/>
</dbReference>
<dbReference type="Pfam" id="PF04577">
    <property type="entry name" value="Glyco_transf_61"/>
    <property type="match status" value="1"/>
</dbReference>
<dbReference type="OrthoDB" id="288504at2"/>
<dbReference type="RefSeq" id="WP_132871979.1">
    <property type="nucleotide sequence ID" value="NZ_JBLJBI010000029.1"/>
</dbReference>
<evidence type="ECO:0000259" key="4">
    <source>
        <dbReference type="Pfam" id="PF04577"/>
    </source>
</evidence>
<name>A0A4R1KC97_9BACT</name>
<keyword evidence="2" id="KW-0808">Transferase</keyword>
<gene>
    <name evidence="5" type="ORF">C8D98_0656</name>
</gene>
<dbReference type="InterPro" id="IPR007657">
    <property type="entry name" value="Glycosyltransferase_61"/>
</dbReference>
<keyword evidence="1" id="KW-0328">Glycosyltransferase</keyword>
<keyword evidence="3" id="KW-0325">Glycoprotein</keyword>
<organism evidence="5 6">
    <name type="scientific">Seleniivibrio woodruffii</name>
    <dbReference type="NCBI Taxonomy" id="1078050"/>
    <lineage>
        <taxon>Bacteria</taxon>
        <taxon>Pseudomonadati</taxon>
        <taxon>Deferribacterota</taxon>
        <taxon>Deferribacteres</taxon>
        <taxon>Deferribacterales</taxon>
        <taxon>Geovibrionaceae</taxon>
        <taxon>Seleniivibrio</taxon>
    </lineage>
</organism>
<dbReference type="GO" id="GO:0016757">
    <property type="term" value="F:glycosyltransferase activity"/>
    <property type="evidence" value="ECO:0007669"/>
    <property type="project" value="UniProtKB-KW"/>
</dbReference>